<sequence length="43" mass="4445">MVAGAPRLPDERMVDAELDREVHAAPPPPDGIQRAVAAHSGGS</sequence>
<feature type="compositionally biased region" description="Basic and acidic residues" evidence="1">
    <location>
        <begin position="8"/>
        <end position="23"/>
    </location>
</feature>
<dbReference type="EMBL" id="JAOB01000068">
    <property type="protein sequence ID" value="EUA23945.1"/>
    <property type="molecule type" value="Genomic_DNA"/>
</dbReference>
<evidence type="ECO:0000256" key="1">
    <source>
        <dbReference type="SAM" id="MobiDB-lite"/>
    </source>
</evidence>
<comment type="caution">
    <text evidence="2">The sequence shown here is derived from an EMBL/GenBank/DDBJ whole genome shotgun (WGS) entry which is preliminary data.</text>
</comment>
<evidence type="ECO:0000313" key="2">
    <source>
        <dbReference type="EMBL" id="EUA23945.1"/>
    </source>
</evidence>
<name>X7ZZ79_MYCXE</name>
<reference evidence="2" key="1">
    <citation type="submission" date="2014-01" db="EMBL/GenBank/DDBJ databases">
        <authorList>
            <person name="Brown-Elliot B."/>
            <person name="Wallace R."/>
            <person name="Lenaerts A."/>
            <person name="Ordway D."/>
            <person name="DeGroote M.A."/>
            <person name="Parker T."/>
            <person name="Sizemore C."/>
            <person name="Tallon L.J."/>
            <person name="Sadzewicz L.K."/>
            <person name="Sengamalay N."/>
            <person name="Fraser C.M."/>
            <person name="Hine E."/>
            <person name="Shefchek K.A."/>
            <person name="Das S.P."/>
            <person name="Tettelin H."/>
        </authorList>
    </citation>
    <scope>NUCLEOTIDE SEQUENCE [LARGE SCALE GENOMIC DNA]</scope>
    <source>
        <strain evidence="2">4042</strain>
    </source>
</reference>
<feature type="region of interest" description="Disordered" evidence="1">
    <location>
        <begin position="1"/>
        <end position="43"/>
    </location>
</feature>
<gene>
    <name evidence="2" type="ORF">I553_3433</name>
</gene>
<accession>X7ZZ79</accession>
<organism evidence="2">
    <name type="scientific">Mycobacterium xenopi 4042</name>
    <dbReference type="NCBI Taxonomy" id="1299334"/>
    <lineage>
        <taxon>Bacteria</taxon>
        <taxon>Bacillati</taxon>
        <taxon>Actinomycetota</taxon>
        <taxon>Actinomycetes</taxon>
        <taxon>Mycobacteriales</taxon>
        <taxon>Mycobacteriaceae</taxon>
        <taxon>Mycobacterium</taxon>
    </lineage>
</organism>
<proteinExistence type="predicted"/>
<dbReference type="AlphaFoldDB" id="X7ZZ79"/>
<dbReference type="PATRIC" id="fig|1299334.3.peg.6868"/>
<protein>
    <submittedName>
        <fullName evidence="2">Uncharacterized protein</fullName>
    </submittedName>
</protein>